<gene>
    <name evidence="1" type="ORF">AB1Y20_008734</name>
</gene>
<dbReference type="Proteomes" id="UP001515480">
    <property type="component" value="Unassembled WGS sequence"/>
</dbReference>
<keyword evidence="2" id="KW-1185">Reference proteome</keyword>
<evidence type="ECO:0000313" key="2">
    <source>
        <dbReference type="Proteomes" id="UP001515480"/>
    </source>
</evidence>
<sequence>MWLRRIAAAARAAALPGEACVIHRRVTASALQTRRPLSLAPSPPPRLPSTPRAFAFALLRSLPPSLPAATTLLCTRAMSRVPSGLPALDGGLPQDWKRLSYNQMVVWDTSELKDFQAELAKERERVIRKRDIAIAEQRKVMRKNALFELEQIDRIETWIERIYVDKRRKW</sequence>
<evidence type="ECO:0000313" key="1">
    <source>
        <dbReference type="EMBL" id="KAL1504967.1"/>
    </source>
</evidence>
<accession>A0AB34ISC6</accession>
<dbReference type="EMBL" id="JBGBPQ010000019">
    <property type="protein sequence ID" value="KAL1504967.1"/>
    <property type="molecule type" value="Genomic_DNA"/>
</dbReference>
<proteinExistence type="predicted"/>
<organism evidence="1 2">
    <name type="scientific">Prymnesium parvum</name>
    <name type="common">Toxic golden alga</name>
    <dbReference type="NCBI Taxonomy" id="97485"/>
    <lineage>
        <taxon>Eukaryota</taxon>
        <taxon>Haptista</taxon>
        <taxon>Haptophyta</taxon>
        <taxon>Prymnesiophyceae</taxon>
        <taxon>Prymnesiales</taxon>
        <taxon>Prymnesiaceae</taxon>
        <taxon>Prymnesium</taxon>
    </lineage>
</organism>
<reference evidence="1 2" key="1">
    <citation type="journal article" date="2024" name="Science">
        <title>Giant polyketide synthase enzymes in the biosynthesis of giant marine polyether toxins.</title>
        <authorList>
            <person name="Fallon T.R."/>
            <person name="Shende V.V."/>
            <person name="Wierzbicki I.H."/>
            <person name="Pendleton A.L."/>
            <person name="Watervoot N.F."/>
            <person name="Auber R.P."/>
            <person name="Gonzalez D.J."/>
            <person name="Wisecaver J.H."/>
            <person name="Moore B.S."/>
        </authorList>
    </citation>
    <scope>NUCLEOTIDE SEQUENCE [LARGE SCALE GENOMIC DNA]</scope>
    <source>
        <strain evidence="1 2">12B1</strain>
    </source>
</reference>
<protein>
    <submittedName>
        <fullName evidence="1">Uncharacterized protein</fullName>
    </submittedName>
</protein>
<name>A0AB34ISC6_PRYPA</name>
<comment type="caution">
    <text evidence="1">The sequence shown here is derived from an EMBL/GenBank/DDBJ whole genome shotgun (WGS) entry which is preliminary data.</text>
</comment>
<dbReference type="AlphaFoldDB" id="A0AB34ISC6"/>